<evidence type="ECO:0000259" key="2">
    <source>
        <dbReference type="Pfam" id="PF01070"/>
    </source>
</evidence>
<dbReference type="EMBL" id="KB822705">
    <property type="protein sequence ID" value="ETI23868.1"/>
    <property type="molecule type" value="Genomic_DNA"/>
</dbReference>
<dbReference type="Pfam" id="PF01070">
    <property type="entry name" value="FMN_dh"/>
    <property type="match status" value="1"/>
</dbReference>
<feature type="domain" description="FMN-dependent dehydrogenase" evidence="2">
    <location>
        <begin position="49"/>
        <end position="127"/>
    </location>
</feature>
<dbReference type="RefSeq" id="XP_008728223.1">
    <property type="nucleotide sequence ID" value="XM_008730001.1"/>
</dbReference>
<name>V9DC49_9EURO</name>
<proteinExistence type="predicted"/>
<evidence type="ECO:0000256" key="1">
    <source>
        <dbReference type="ARBA" id="ARBA00001917"/>
    </source>
</evidence>
<dbReference type="InterPro" id="IPR013785">
    <property type="entry name" value="Aldolase_TIM"/>
</dbReference>
<gene>
    <name evidence="3" type="ORF">G647_05675</name>
</gene>
<dbReference type="Proteomes" id="UP000030678">
    <property type="component" value="Unassembled WGS sequence"/>
</dbReference>
<accession>V9DC49</accession>
<evidence type="ECO:0000313" key="4">
    <source>
        <dbReference type="Proteomes" id="UP000030678"/>
    </source>
</evidence>
<dbReference type="VEuPathDB" id="FungiDB:G647_05675"/>
<dbReference type="SUPFAM" id="SSF51395">
    <property type="entry name" value="FMN-linked oxidoreductases"/>
    <property type="match status" value="1"/>
</dbReference>
<reference evidence="3 4" key="1">
    <citation type="submission" date="2013-03" db="EMBL/GenBank/DDBJ databases">
        <title>The Genome Sequence of Cladophialophora carrionii CBS 160.54.</title>
        <authorList>
            <consortium name="The Broad Institute Genomics Platform"/>
            <person name="Cuomo C."/>
            <person name="de Hoog S."/>
            <person name="Gorbushina A."/>
            <person name="Walker B."/>
            <person name="Young S.K."/>
            <person name="Zeng Q."/>
            <person name="Gargeya S."/>
            <person name="Fitzgerald M."/>
            <person name="Haas B."/>
            <person name="Abouelleil A."/>
            <person name="Allen A.W."/>
            <person name="Alvarado L."/>
            <person name="Arachchi H.M."/>
            <person name="Berlin A.M."/>
            <person name="Chapman S.B."/>
            <person name="Gainer-Dewar J."/>
            <person name="Goldberg J."/>
            <person name="Griggs A."/>
            <person name="Gujja S."/>
            <person name="Hansen M."/>
            <person name="Howarth C."/>
            <person name="Imamovic A."/>
            <person name="Ireland A."/>
            <person name="Larimer J."/>
            <person name="McCowan C."/>
            <person name="Murphy C."/>
            <person name="Pearson M."/>
            <person name="Poon T.W."/>
            <person name="Priest M."/>
            <person name="Roberts A."/>
            <person name="Saif S."/>
            <person name="Shea T."/>
            <person name="Sisk P."/>
            <person name="Sykes S."/>
            <person name="Wortman J."/>
            <person name="Nusbaum C."/>
            <person name="Birren B."/>
        </authorList>
    </citation>
    <scope>NUCLEOTIDE SEQUENCE [LARGE SCALE GENOMIC DNA]</scope>
    <source>
        <strain evidence="3 4">CBS 160.54</strain>
    </source>
</reference>
<organism evidence="3 4">
    <name type="scientific">Cladophialophora carrionii CBS 160.54</name>
    <dbReference type="NCBI Taxonomy" id="1279043"/>
    <lineage>
        <taxon>Eukaryota</taxon>
        <taxon>Fungi</taxon>
        <taxon>Dikarya</taxon>
        <taxon>Ascomycota</taxon>
        <taxon>Pezizomycotina</taxon>
        <taxon>Eurotiomycetes</taxon>
        <taxon>Chaetothyriomycetidae</taxon>
        <taxon>Chaetothyriales</taxon>
        <taxon>Herpotrichiellaceae</taxon>
        <taxon>Cladophialophora</taxon>
    </lineage>
</organism>
<sequence length="129" mass="14082">MRLPLTDIVTGLESSATYLLWTLPRRHGEVRYCSHLDSRLQRCVDWPTRGEVGTSKACAALNIVMGLSAYSNDSVEDVIKQTEGMTNPYAMQLSLLKSQRLTGAVAAKRQELGIMPILLPVDAPLPGGV</sequence>
<comment type="cofactor">
    <cofactor evidence="1">
        <name>FMN</name>
        <dbReference type="ChEBI" id="CHEBI:58210"/>
    </cofactor>
</comment>
<dbReference type="HOGENOM" id="CLU_1948601_0_0_1"/>
<dbReference type="GeneID" id="19984168"/>
<dbReference type="GO" id="GO:0016491">
    <property type="term" value="F:oxidoreductase activity"/>
    <property type="evidence" value="ECO:0007669"/>
    <property type="project" value="InterPro"/>
</dbReference>
<dbReference type="AlphaFoldDB" id="V9DC49"/>
<dbReference type="Gene3D" id="3.20.20.70">
    <property type="entry name" value="Aldolase class I"/>
    <property type="match status" value="1"/>
</dbReference>
<protein>
    <recommendedName>
        <fullName evidence="2">FMN-dependent dehydrogenase domain-containing protein</fullName>
    </recommendedName>
</protein>
<dbReference type="InterPro" id="IPR000262">
    <property type="entry name" value="FMN-dep_DH"/>
</dbReference>
<evidence type="ECO:0000313" key="3">
    <source>
        <dbReference type="EMBL" id="ETI23868.1"/>
    </source>
</evidence>